<keyword evidence="8 9" id="KW-0051">Antiviral defense</keyword>
<dbReference type="InterPro" id="IPR021127">
    <property type="entry name" value="CRISPR_associated_Cas2"/>
</dbReference>
<dbReference type="SUPFAM" id="SSF143430">
    <property type="entry name" value="TTP0101/SSO1404-like"/>
    <property type="match status" value="1"/>
</dbReference>
<dbReference type="GO" id="GO:0004521">
    <property type="term" value="F:RNA endonuclease activity"/>
    <property type="evidence" value="ECO:0007669"/>
    <property type="project" value="InterPro"/>
</dbReference>
<comment type="cofactor">
    <cofactor evidence="1 9">
        <name>Mg(2+)</name>
        <dbReference type="ChEBI" id="CHEBI:18420"/>
    </cofactor>
</comment>
<evidence type="ECO:0000256" key="2">
    <source>
        <dbReference type="ARBA" id="ARBA00009959"/>
    </source>
</evidence>
<evidence type="ECO:0000256" key="3">
    <source>
        <dbReference type="ARBA" id="ARBA00022722"/>
    </source>
</evidence>
<dbReference type="EC" id="3.1.-.-" evidence="9"/>
<keyword evidence="3 9" id="KW-0540">Nuclease</keyword>
<name>Q7MR71_WOLSU</name>
<feature type="binding site" evidence="9">
    <location>
        <position position="12"/>
    </location>
    <ligand>
        <name>Mg(2+)</name>
        <dbReference type="ChEBI" id="CHEBI:18420"/>
        <note>catalytic</note>
    </ligand>
</feature>
<dbReference type="NCBIfam" id="TIGR01573">
    <property type="entry name" value="cas2"/>
    <property type="match status" value="1"/>
</dbReference>
<evidence type="ECO:0000256" key="5">
    <source>
        <dbReference type="ARBA" id="ARBA00022759"/>
    </source>
</evidence>
<evidence type="ECO:0000313" key="10">
    <source>
        <dbReference type="EMBL" id="CAE10649.1"/>
    </source>
</evidence>
<evidence type="ECO:0000256" key="8">
    <source>
        <dbReference type="ARBA" id="ARBA00023118"/>
    </source>
</evidence>
<comment type="subunit">
    <text evidence="9">Homodimer, forms a heterotetramer with a Cas1 homodimer.</text>
</comment>
<dbReference type="Gene3D" id="3.30.70.240">
    <property type="match status" value="1"/>
</dbReference>
<dbReference type="Pfam" id="PF09827">
    <property type="entry name" value="CRISPR_Cas2"/>
    <property type="match status" value="1"/>
</dbReference>
<comment type="function">
    <text evidence="9">CRISPR (clustered regularly interspaced short palindromic repeat), is an adaptive immune system that provides protection against mobile genetic elements (viruses, transposable elements and conjugative plasmids). CRISPR clusters contain sequences complementary to antecedent mobile elements and target invading nucleic acids. CRISPR clusters are transcribed and processed into CRISPR RNA (crRNA). Functions as a ssRNA-specific endoribonuclease. Involved in the integration of spacer DNA into the CRISPR cassette.</text>
</comment>
<organism evidence="11">
    <name type="scientific">Wolinella succinogenes (strain ATCC 29543 / DSM 1740 / CCUG 13145 / JCM 31913 / LMG 7466 / NCTC 11488 / FDC 602W)</name>
    <name type="common">Vibrio succinogenes</name>
    <dbReference type="NCBI Taxonomy" id="273121"/>
    <lineage>
        <taxon>Bacteria</taxon>
        <taxon>Pseudomonadati</taxon>
        <taxon>Campylobacterota</taxon>
        <taxon>Epsilonproteobacteria</taxon>
        <taxon>Campylobacterales</taxon>
        <taxon>Helicobacteraceae</taxon>
        <taxon>Wolinella</taxon>
    </lineage>
</organism>
<keyword evidence="7 9" id="KW-0460">Magnesium</keyword>
<dbReference type="HOGENOM" id="CLU_161124_2_2_7"/>
<dbReference type="HAMAP" id="MF_01471">
    <property type="entry name" value="Cas2"/>
    <property type="match status" value="1"/>
</dbReference>
<dbReference type="Proteomes" id="UP000000422">
    <property type="component" value="Chromosome"/>
</dbReference>
<dbReference type="GO" id="GO:0046872">
    <property type="term" value="F:metal ion binding"/>
    <property type="evidence" value="ECO:0007669"/>
    <property type="project" value="UniProtKB-UniRule"/>
</dbReference>
<keyword evidence="5 9" id="KW-0255">Endonuclease</keyword>
<dbReference type="EMBL" id="BX571661">
    <property type="protein sequence ID" value="CAE10649.1"/>
    <property type="molecule type" value="Genomic_DNA"/>
</dbReference>
<keyword evidence="4 9" id="KW-0479">Metal-binding</keyword>
<evidence type="ECO:0000256" key="1">
    <source>
        <dbReference type="ARBA" id="ARBA00001946"/>
    </source>
</evidence>
<comment type="similarity">
    <text evidence="2 9">Belongs to the CRISPR-associated endoribonuclease Cas2 protein family.</text>
</comment>
<keyword evidence="6 9" id="KW-0378">Hydrolase</keyword>
<evidence type="ECO:0000256" key="6">
    <source>
        <dbReference type="ARBA" id="ARBA00022801"/>
    </source>
</evidence>
<dbReference type="KEGG" id="wsu:WS1616"/>
<dbReference type="CDD" id="cd09725">
    <property type="entry name" value="Cas2_I_II_III"/>
    <property type="match status" value="1"/>
</dbReference>
<dbReference type="AlphaFoldDB" id="Q7MR71"/>
<dbReference type="GO" id="GO:0051607">
    <property type="term" value="P:defense response to virus"/>
    <property type="evidence" value="ECO:0007669"/>
    <property type="project" value="UniProtKB-UniRule"/>
</dbReference>
<dbReference type="STRING" id="273121.WS1616"/>
<dbReference type="InterPro" id="IPR019199">
    <property type="entry name" value="Virulence_VapD/CRISPR_Cas2"/>
</dbReference>
<dbReference type="GO" id="GO:0016787">
    <property type="term" value="F:hydrolase activity"/>
    <property type="evidence" value="ECO:0007669"/>
    <property type="project" value="UniProtKB-KW"/>
</dbReference>
<proteinExistence type="inferred from homology"/>
<reference evidence="10 11" key="1">
    <citation type="journal article" date="2003" name="Proc. Natl. Acad. Sci. U.S.A.">
        <title>Complete genome sequence and analysis of Wolinella succinogenes.</title>
        <authorList>
            <person name="Baar C."/>
            <person name="Eppinger M."/>
            <person name="Raddatz G."/>
            <person name="Simon JM."/>
            <person name="Lanz C."/>
            <person name="Klimmek O."/>
            <person name="Nandakumar R."/>
            <person name="Gross R."/>
            <person name="Rosinus A."/>
            <person name="Keller H."/>
            <person name="Jagtap P."/>
            <person name="Linke B."/>
            <person name="Meyer F."/>
            <person name="Lederer H."/>
            <person name="Schuster S.C."/>
        </authorList>
    </citation>
    <scope>NUCLEOTIDE SEQUENCE [LARGE SCALE GENOMIC DNA]</scope>
    <source>
        <strain evidence="11">ATCC 29543 / DSM 1740 / CCUG 13145 / JCM 31913 / LMG 7466 / NCTC 11488 / FDC 602W</strain>
    </source>
</reference>
<dbReference type="eggNOG" id="COG1343">
    <property type="taxonomic scope" value="Bacteria"/>
</dbReference>
<evidence type="ECO:0000313" key="11">
    <source>
        <dbReference type="Proteomes" id="UP000000422"/>
    </source>
</evidence>
<gene>
    <name evidence="9" type="primary">cas2</name>
    <name evidence="10" type="ordered locus">WS1616</name>
</gene>
<evidence type="ECO:0000256" key="9">
    <source>
        <dbReference type="HAMAP-Rule" id="MF_01471"/>
    </source>
</evidence>
<evidence type="ECO:0000256" key="4">
    <source>
        <dbReference type="ARBA" id="ARBA00022723"/>
    </source>
</evidence>
<accession>Q7MR71</accession>
<keyword evidence="11" id="KW-1185">Reference proteome</keyword>
<evidence type="ECO:0000256" key="7">
    <source>
        <dbReference type="ARBA" id="ARBA00022842"/>
    </source>
</evidence>
<dbReference type="RefSeq" id="WP_011139433.1">
    <property type="nucleotide sequence ID" value="NC_005090.1"/>
</dbReference>
<sequence>MKLFFEVIVSYDIEDNRNRKKLFEELKDMGLSPIQKSVFWGHLKLAEIKILPNLFCKYCSDGDKAFFVKARLSSEIVKNGFGYTSKIFEIKEYDII</sequence>
<protein>
    <recommendedName>
        <fullName evidence="9">CRISPR-associated endoribonuclease Cas2</fullName>
        <ecNumber evidence="9">3.1.-.-</ecNumber>
    </recommendedName>
</protein>
<dbReference type="GO" id="GO:0043571">
    <property type="term" value="P:maintenance of CRISPR repeat elements"/>
    <property type="evidence" value="ECO:0007669"/>
    <property type="project" value="UniProtKB-UniRule"/>
</dbReference>